<reference evidence="5 6" key="1">
    <citation type="submission" date="2024-10" db="EMBL/GenBank/DDBJ databases">
        <title>The Natural Products Discovery Center: Release of the First 8490 Sequenced Strains for Exploring Actinobacteria Biosynthetic Diversity.</title>
        <authorList>
            <person name="Kalkreuter E."/>
            <person name="Kautsar S.A."/>
            <person name="Yang D."/>
            <person name="Bader C.D."/>
            <person name="Teijaro C.N."/>
            <person name="Fluegel L."/>
            <person name="Davis C.M."/>
            <person name="Simpson J.R."/>
            <person name="Lauterbach L."/>
            <person name="Steele A.D."/>
            <person name="Gui C."/>
            <person name="Meng S."/>
            <person name="Li G."/>
            <person name="Viehrig K."/>
            <person name="Ye F."/>
            <person name="Su P."/>
            <person name="Kiefer A.F."/>
            <person name="Nichols A."/>
            <person name="Cepeda A.J."/>
            <person name="Yan W."/>
            <person name="Fan B."/>
            <person name="Jiang Y."/>
            <person name="Adhikari A."/>
            <person name="Zheng C.-J."/>
            <person name="Schuster L."/>
            <person name="Cowan T.M."/>
            <person name="Smanski M.J."/>
            <person name="Chevrette M.G."/>
            <person name="De Carvalho L.P.S."/>
            <person name="Shen B."/>
        </authorList>
    </citation>
    <scope>NUCLEOTIDE SEQUENCE [LARGE SCALE GENOMIC DNA]</scope>
    <source>
        <strain evidence="5 6">NPDC000140</strain>
    </source>
</reference>
<evidence type="ECO:0000259" key="4">
    <source>
        <dbReference type="PROSITE" id="PS51462"/>
    </source>
</evidence>
<dbReference type="PROSITE" id="PS51462">
    <property type="entry name" value="NUDIX"/>
    <property type="match status" value="1"/>
</dbReference>
<evidence type="ECO:0000313" key="5">
    <source>
        <dbReference type="EMBL" id="MFF5202078.1"/>
    </source>
</evidence>
<dbReference type="EMBL" id="JBIAZM010000008">
    <property type="protein sequence ID" value="MFF5202078.1"/>
    <property type="molecule type" value="Genomic_DNA"/>
</dbReference>
<dbReference type="PRINTS" id="PR00502">
    <property type="entry name" value="NUDIXFAMILY"/>
</dbReference>
<dbReference type="InterPro" id="IPR020084">
    <property type="entry name" value="NUDIX_hydrolase_CS"/>
</dbReference>
<comment type="similarity">
    <text evidence="1 3">Belongs to the Nudix hydrolase family.</text>
</comment>
<sequence>MVSLGQRLARDLRDPDTVIAQRLRVAAYAVCLRDDRLLLARWVSPDRARRHWTLPGGGVEHAEDPFDAVVREVAEETGYEAQVELLLGVNSRTRTVESYDGGIVDLHTLAVFYRARIAGGELRSETGGTTDLAQWVPLEQVATLERSVVVDIGLDLHRHTPPTGHGEPIGRTGLMRH</sequence>
<dbReference type="PROSITE" id="PS00893">
    <property type="entry name" value="NUDIX_BOX"/>
    <property type="match status" value="1"/>
</dbReference>
<protein>
    <submittedName>
        <fullName evidence="5">NUDIX domain-containing protein</fullName>
    </submittedName>
</protein>
<dbReference type="SUPFAM" id="SSF55811">
    <property type="entry name" value="Nudix"/>
    <property type="match status" value="1"/>
</dbReference>
<proteinExistence type="inferred from homology"/>
<comment type="caution">
    <text evidence="5">The sequence shown here is derived from an EMBL/GenBank/DDBJ whole genome shotgun (WGS) entry which is preliminary data.</text>
</comment>
<dbReference type="InterPro" id="IPR000086">
    <property type="entry name" value="NUDIX_hydrolase_dom"/>
</dbReference>
<feature type="domain" description="Nudix hydrolase" evidence="4">
    <location>
        <begin position="22"/>
        <end position="158"/>
    </location>
</feature>
<keyword evidence="6" id="KW-1185">Reference proteome</keyword>
<dbReference type="Pfam" id="PF00293">
    <property type="entry name" value="NUDIX"/>
    <property type="match status" value="1"/>
</dbReference>
<evidence type="ECO:0000256" key="2">
    <source>
        <dbReference type="ARBA" id="ARBA00022801"/>
    </source>
</evidence>
<evidence type="ECO:0000256" key="3">
    <source>
        <dbReference type="RuleBase" id="RU003476"/>
    </source>
</evidence>
<dbReference type="Proteomes" id="UP001602287">
    <property type="component" value="Unassembled WGS sequence"/>
</dbReference>
<evidence type="ECO:0000313" key="6">
    <source>
        <dbReference type="Proteomes" id="UP001602287"/>
    </source>
</evidence>
<organism evidence="5 6">
    <name type="scientific">Micromonospora parva</name>
    <dbReference type="NCBI Taxonomy" id="1464048"/>
    <lineage>
        <taxon>Bacteria</taxon>
        <taxon>Bacillati</taxon>
        <taxon>Actinomycetota</taxon>
        <taxon>Actinomycetes</taxon>
        <taxon>Micromonosporales</taxon>
        <taxon>Micromonosporaceae</taxon>
        <taxon>Micromonospora</taxon>
    </lineage>
</organism>
<dbReference type="RefSeq" id="WP_387221550.1">
    <property type="nucleotide sequence ID" value="NZ_JBIAZM010000008.1"/>
</dbReference>
<gene>
    <name evidence="5" type="ORF">ACFY3B_20995</name>
</gene>
<dbReference type="InterPro" id="IPR020476">
    <property type="entry name" value="Nudix_hydrolase"/>
</dbReference>
<dbReference type="PANTHER" id="PTHR43736">
    <property type="entry name" value="ADP-RIBOSE PYROPHOSPHATASE"/>
    <property type="match status" value="1"/>
</dbReference>
<dbReference type="Gene3D" id="3.90.79.10">
    <property type="entry name" value="Nucleoside Triphosphate Pyrophosphohydrolase"/>
    <property type="match status" value="1"/>
</dbReference>
<evidence type="ECO:0000256" key="1">
    <source>
        <dbReference type="ARBA" id="ARBA00005582"/>
    </source>
</evidence>
<keyword evidence="2 3" id="KW-0378">Hydrolase</keyword>
<name>A0ABW6VZU9_9ACTN</name>
<accession>A0ABW6VZU9</accession>
<dbReference type="InterPro" id="IPR015797">
    <property type="entry name" value="NUDIX_hydrolase-like_dom_sf"/>
</dbReference>
<dbReference type="PANTHER" id="PTHR43736:SF1">
    <property type="entry name" value="DIHYDRONEOPTERIN TRIPHOSPHATE DIPHOSPHATASE"/>
    <property type="match status" value="1"/>
</dbReference>